<evidence type="ECO:0000313" key="3">
    <source>
        <dbReference type="Proteomes" id="UP000315540"/>
    </source>
</evidence>
<sequence>MRSLLLSFFFLIIIKFGQAQKSFSILGNTYKYEYKETEQKFKIIKIESNNDEFIHSKDISPDSFSGFSSAIRGYFNNQEFYFLSKKFKIKDISKVGIENEIENGNIQFKDLPNEDKILDTGTFEIVGMPKKFRNFKYITIKNEGSDDHYTIENKNLNISINNIEELSSSKIKENLISPLKTKSEEILAQIKAEFYVHLSEFDKFYDSVIKKSPDYTFLETEVFEDTAGNSHNISVFYLEKEETISLKLIKVSDQSNLGIGVFKTTWEIYEFKESFFGYFNFPKNTINNLAIERILALIKQNKSTSKLLKEKKEAEKSLKEVIEKFDNEKTNYSGRIVVNKKFNLYNQEPAKEKVKVKKCNWWVLCLCKKEIIKNKYVSKISNVFMVDHVNITFFNNRIDELSIEGRFESHPDIPVSIKNDQYSLTLKDFRNRTQTDFYRNNELAINGKFYYGDVLSFLSLEDGSDFNTAIKNGSIKVSPGSPVKVESRDIYDYFTGVIFSDFLGFNPNNSNSLLVAEGMVRIPLNRYHKGKRTYLDNLTISGSANIVGNTENNALKIELEDIQRENPEDFKLSEENFSSNNFDLLRYNNTRLGIKASLVTYELKTLKSFLHLRYGLELVRTRFDFNLIGIDSTTVDSEIRVERSLFAEKSFQIFSIGQEVDLNIEIRPQSKYFGADISFGINWFGETGGNDVNFRAFNNTPNLKLMGTVYATPKKSKNGLFLRLGAYYNLGDYESFPQLMIGYAANLSSFINKGANQ</sequence>
<dbReference type="AlphaFoldDB" id="A0A504JC01"/>
<name>A0A504JC01_9FLAO</name>
<reference evidence="2 3" key="1">
    <citation type="submission" date="2019-06" db="EMBL/GenBank/DDBJ databases">
        <authorList>
            <person name="Meng X."/>
        </authorList>
    </citation>
    <scope>NUCLEOTIDE SEQUENCE [LARGE SCALE GENOMIC DNA]</scope>
    <source>
        <strain evidence="2 3">M625</strain>
    </source>
</reference>
<evidence type="ECO:0000313" key="2">
    <source>
        <dbReference type="EMBL" id="TPN86082.1"/>
    </source>
</evidence>
<comment type="caution">
    <text evidence="2">The sequence shown here is derived from an EMBL/GenBank/DDBJ whole genome shotgun (WGS) entry which is preliminary data.</text>
</comment>
<feature type="coiled-coil region" evidence="1">
    <location>
        <begin position="304"/>
        <end position="331"/>
    </location>
</feature>
<dbReference type="RefSeq" id="WP_140593358.1">
    <property type="nucleotide sequence ID" value="NZ_VFWZ01000003.1"/>
</dbReference>
<protein>
    <submittedName>
        <fullName evidence="2">Uncharacterized protein</fullName>
    </submittedName>
</protein>
<organism evidence="2 3">
    <name type="scientific">Aquimarina algicola</name>
    <dbReference type="NCBI Taxonomy" id="2589995"/>
    <lineage>
        <taxon>Bacteria</taxon>
        <taxon>Pseudomonadati</taxon>
        <taxon>Bacteroidota</taxon>
        <taxon>Flavobacteriia</taxon>
        <taxon>Flavobacteriales</taxon>
        <taxon>Flavobacteriaceae</taxon>
        <taxon>Aquimarina</taxon>
    </lineage>
</organism>
<dbReference type="EMBL" id="VFWZ01000003">
    <property type="protein sequence ID" value="TPN86082.1"/>
    <property type="molecule type" value="Genomic_DNA"/>
</dbReference>
<accession>A0A504JC01</accession>
<evidence type="ECO:0000256" key="1">
    <source>
        <dbReference type="SAM" id="Coils"/>
    </source>
</evidence>
<dbReference type="Proteomes" id="UP000315540">
    <property type="component" value="Unassembled WGS sequence"/>
</dbReference>
<keyword evidence="3" id="KW-1185">Reference proteome</keyword>
<proteinExistence type="predicted"/>
<keyword evidence="1" id="KW-0175">Coiled coil</keyword>
<dbReference type="OrthoDB" id="1431446at2"/>
<gene>
    <name evidence="2" type="ORF">FHK87_12475</name>
</gene>